<dbReference type="AlphaFoldDB" id="A0A1C6Z6K8"/>
<accession>A0A1C6Z6K8</accession>
<sequence>MNAPYIISNNPAVYAKYGESAHGELSLSKQEGYLQVLLAARNAIHQGHHLLMHPESGSVKPYQTPYRSLLLEVNDTLDMDSLLMIEQAIARFQGFIEMRAIPQQHHYSQETLQDFQTIDLSLVTQGFVQTMEKT</sequence>
<dbReference type="Proteomes" id="UP000094844">
    <property type="component" value="Unassembled WGS sequence"/>
</dbReference>
<protein>
    <recommendedName>
        <fullName evidence="3">GrdX protein</fullName>
    </recommendedName>
</protein>
<dbReference type="RefSeq" id="WP_072310422.1">
    <property type="nucleotide sequence ID" value="NZ_FMIQ01000081.1"/>
</dbReference>
<evidence type="ECO:0000313" key="1">
    <source>
        <dbReference type="EMBL" id="SCM54822.1"/>
    </source>
</evidence>
<gene>
    <name evidence="1" type="ORF">BN1044_04333</name>
</gene>
<name>A0A1C6Z6K8_HAFAL</name>
<dbReference type="OrthoDB" id="9815289at2"/>
<dbReference type="EMBL" id="FMIQ01000081">
    <property type="protein sequence ID" value="SCM54822.1"/>
    <property type="molecule type" value="Genomic_DNA"/>
</dbReference>
<dbReference type="NCBIfam" id="NF038093">
    <property type="entry name" value="GrdX"/>
    <property type="match status" value="1"/>
</dbReference>
<organism evidence="1 2">
    <name type="scientific">Hafnia alvei</name>
    <dbReference type="NCBI Taxonomy" id="569"/>
    <lineage>
        <taxon>Bacteria</taxon>
        <taxon>Pseudomonadati</taxon>
        <taxon>Pseudomonadota</taxon>
        <taxon>Gammaproteobacteria</taxon>
        <taxon>Enterobacterales</taxon>
        <taxon>Hafniaceae</taxon>
        <taxon>Hafnia</taxon>
    </lineage>
</organism>
<dbReference type="InterPro" id="IPR047735">
    <property type="entry name" value="GrdX-like"/>
</dbReference>
<proteinExistence type="predicted"/>
<evidence type="ECO:0000313" key="2">
    <source>
        <dbReference type="Proteomes" id="UP000094844"/>
    </source>
</evidence>
<reference evidence="1 2" key="1">
    <citation type="submission" date="2016-09" db="EMBL/GenBank/DDBJ databases">
        <authorList>
            <person name="Capua I."/>
            <person name="De Benedictis P."/>
            <person name="Joannis T."/>
            <person name="Lombin L.H."/>
            <person name="Cattoli G."/>
        </authorList>
    </citation>
    <scope>NUCLEOTIDE SEQUENCE [LARGE SCALE GENOMIC DNA]</scope>
    <source>
        <strain evidence="1 2">GB001</strain>
    </source>
</reference>
<evidence type="ECO:0008006" key="3">
    <source>
        <dbReference type="Google" id="ProtNLM"/>
    </source>
</evidence>